<evidence type="ECO:0000313" key="3">
    <source>
        <dbReference type="EMBL" id="EGF28858.1"/>
    </source>
</evidence>
<dbReference type="Pfam" id="PF00582">
    <property type="entry name" value="Usp"/>
    <property type="match status" value="2"/>
</dbReference>
<comment type="similarity">
    <text evidence="1">Belongs to the universal stress protein A family.</text>
</comment>
<accession>F2ANB8</accession>
<dbReference type="Gene3D" id="3.40.50.620">
    <property type="entry name" value="HUPs"/>
    <property type="match status" value="2"/>
</dbReference>
<evidence type="ECO:0000313" key="4">
    <source>
        <dbReference type="Proteomes" id="UP000006222"/>
    </source>
</evidence>
<sequence>MPENRLGRFGTKIAILRAGSPLRAIRRCYPESGSHFKPGVRVMHNVLLAIDGSNASEEAAKFFARIPHFDPVDLTLVSVVHRRFVHASYSTNELIEKAYEQDRMNALRSLDRIAELFDGANVRVRSELIEGVVGESIVQKAKDIRADLVVVGATGHSQISRMLLGSISDFVATHSPCSVLVVRPQAIPKPSAPLKVCLGYEGTGPCQAALEELKESPWRGKTELHVVSVAACLNEMYADSDCVQHYKDQLAQAKEQLEEVSDSVTTHFIEDIHYGEGITRFVETHDINLVVLGETPRSQFSRFLLGSTSQYVLRHVPCSVWITRNRMIEGLKAKQSKSNSRSALN</sequence>
<proteinExistence type="inferred from homology"/>
<dbReference type="PATRIC" id="fig|991778.3.peg.1245"/>
<dbReference type="PANTHER" id="PTHR43010:SF1">
    <property type="entry name" value="USPA DOMAIN-CONTAINING PROTEIN"/>
    <property type="match status" value="1"/>
</dbReference>
<name>F2ANB8_RHOBT</name>
<organism evidence="3 4">
    <name type="scientific">Rhodopirellula baltica WH47</name>
    <dbReference type="NCBI Taxonomy" id="991778"/>
    <lineage>
        <taxon>Bacteria</taxon>
        <taxon>Pseudomonadati</taxon>
        <taxon>Planctomycetota</taxon>
        <taxon>Planctomycetia</taxon>
        <taxon>Pirellulales</taxon>
        <taxon>Pirellulaceae</taxon>
        <taxon>Rhodopirellula</taxon>
    </lineage>
</organism>
<dbReference type="InterPro" id="IPR006016">
    <property type="entry name" value="UspA"/>
</dbReference>
<dbReference type="EMBL" id="AFAR01000066">
    <property type="protein sequence ID" value="EGF28858.1"/>
    <property type="molecule type" value="Genomic_DNA"/>
</dbReference>
<dbReference type="InterPro" id="IPR014729">
    <property type="entry name" value="Rossmann-like_a/b/a_fold"/>
</dbReference>
<dbReference type="InterPro" id="IPR006015">
    <property type="entry name" value="Universal_stress_UspA"/>
</dbReference>
<gene>
    <name evidence="3" type="ORF">RBWH47_04913</name>
</gene>
<feature type="domain" description="UspA" evidence="2">
    <location>
        <begin position="195"/>
        <end position="324"/>
    </location>
</feature>
<dbReference type="CDD" id="cd00293">
    <property type="entry name" value="USP-like"/>
    <property type="match status" value="2"/>
</dbReference>
<dbReference type="InterPro" id="IPR051688">
    <property type="entry name" value="USP_A"/>
</dbReference>
<dbReference type="AlphaFoldDB" id="F2ANB8"/>
<dbReference type="SUPFAM" id="SSF52402">
    <property type="entry name" value="Adenine nucleotide alpha hydrolases-like"/>
    <property type="match status" value="2"/>
</dbReference>
<dbReference type="PANTHER" id="PTHR43010">
    <property type="entry name" value="UNIVERSAL STRESS PROTEIN SLR1230"/>
    <property type="match status" value="1"/>
</dbReference>
<evidence type="ECO:0000256" key="1">
    <source>
        <dbReference type="ARBA" id="ARBA00008791"/>
    </source>
</evidence>
<reference evidence="3 4" key="1">
    <citation type="journal article" date="2013" name="Mar. Genomics">
        <title>Expression of sulfatases in Rhodopirellula baltica and the diversity of sulfatases in the genus Rhodopirellula.</title>
        <authorList>
            <person name="Wegner C.E."/>
            <person name="Richter-Heitmann T."/>
            <person name="Klindworth A."/>
            <person name="Klockow C."/>
            <person name="Richter M."/>
            <person name="Achstetter T."/>
            <person name="Glockner F.O."/>
            <person name="Harder J."/>
        </authorList>
    </citation>
    <scope>NUCLEOTIDE SEQUENCE [LARGE SCALE GENOMIC DNA]</scope>
    <source>
        <strain evidence="3 4">WH47</strain>
    </source>
</reference>
<evidence type="ECO:0000259" key="2">
    <source>
        <dbReference type="Pfam" id="PF00582"/>
    </source>
</evidence>
<feature type="domain" description="UspA" evidence="2">
    <location>
        <begin position="44"/>
        <end position="183"/>
    </location>
</feature>
<comment type="caution">
    <text evidence="3">The sequence shown here is derived from an EMBL/GenBank/DDBJ whole genome shotgun (WGS) entry which is preliminary data.</text>
</comment>
<dbReference type="Proteomes" id="UP000006222">
    <property type="component" value="Unassembled WGS sequence"/>
</dbReference>
<protein>
    <submittedName>
        <fullName evidence="3">Universal stress protein</fullName>
    </submittedName>
</protein>
<dbReference type="PRINTS" id="PR01438">
    <property type="entry name" value="UNVRSLSTRESS"/>
</dbReference>